<dbReference type="PROSITE" id="PS00911">
    <property type="entry name" value="DHODEHASE_1"/>
    <property type="match status" value="1"/>
</dbReference>
<dbReference type="GO" id="GO:0006207">
    <property type="term" value="P:'de novo' pyrimidine nucleobase biosynthetic process"/>
    <property type="evidence" value="ECO:0007669"/>
    <property type="project" value="InterPro"/>
</dbReference>
<dbReference type="EC" id="1.3.5.2" evidence="4 11"/>
<gene>
    <name evidence="13" type="ORF">BLA29_002086</name>
</gene>
<dbReference type="SUPFAM" id="SSF51395">
    <property type="entry name" value="FMN-linked oxidoreductases"/>
    <property type="match status" value="1"/>
</dbReference>
<dbReference type="EMBL" id="MUJZ01042932">
    <property type="protein sequence ID" value="OTF75236.1"/>
    <property type="molecule type" value="Genomic_DNA"/>
</dbReference>
<keyword evidence="6 11" id="KW-0285">Flavoprotein</keyword>
<dbReference type="GO" id="GO:0005743">
    <property type="term" value="C:mitochondrial inner membrane"/>
    <property type="evidence" value="ECO:0007669"/>
    <property type="project" value="UniProtKB-SubCell"/>
</dbReference>
<comment type="caution">
    <text evidence="13">The sequence shown here is derived from an EMBL/GenBank/DDBJ whole genome shotgun (WGS) entry which is preliminary data.</text>
</comment>
<dbReference type="InterPro" id="IPR050074">
    <property type="entry name" value="DHO_dehydrogenase"/>
</dbReference>
<dbReference type="NCBIfam" id="NF003652">
    <property type="entry name" value="PRK05286.2-5"/>
    <property type="match status" value="1"/>
</dbReference>
<keyword evidence="11" id="KW-1133">Transmembrane helix</keyword>
<keyword evidence="9 11" id="KW-0472">Membrane</keyword>
<dbReference type="OrthoDB" id="14784at2759"/>
<keyword evidence="11" id="KW-0999">Mitochondrion inner membrane</keyword>
<evidence type="ECO:0000259" key="12">
    <source>
        <dbReference type="PROSITE" id="PS50081"/>
    </source>
</evidence>
<dbReference type="NCBIfam" id="NF003645">
    <property type="entry name" value="PRK05286.1-2"/>
    <property type="match status" value="1"/>
</dbReference>
<feature type="domain" description="Phorbol-ester/DAG-type" evidence="12">
    <location>
        <begin position="554"/>
        <end position="630"/>
    </location>
</feature>
<dbReference type="InterPro" id="IPR013785">
    <property type="entry name" value="Aldolase_TIM"/>
</dbReference>
<dbReference type="PROSITE" id="PS50081">
    <property type="entry name" value="ZF_DAG_PE_2"/>
    <property type="match status" value="1"/>
</dbReference>
<reference evidence="13 14" key="1">
    <citation type="submission" date="2017-03" db="EMBL/GenBank/DDBJ databases">
        <title>Genome Survey of Euroglyphus maynei.</title>
        <authorList>
            <person name="Arlian L.G."/>
            <person name="Morgan M.S."/>
            <person name="Rider S.D."/>
        </authorList>
    </citation>
    <scope>NUCLEOTIDE SEQUENCE [LARGE SCALE GENOMIC DNA]</scope>
    <source>
        <strain evidence="13">Arlian Lab</strain>
        <tissue evidence="13">Whole body</tissue>
    </source>
</reference>
<evidence type="ECO:0000256" key="10">
    <source>
        <dbReference type="ARBA" id="ARBA00048639"/>
    </source>
</evidence>
<dbReference type="InterPro" id="IPR005720">
    <property type="entry name" value="Dihydroorotate_DH_cat"/>
</dbReference>
<evidence type="ECO:0000313" key="14">
    <source>
        <dbReference type="Proteomes" id="UP000194236"/>
    </source>
</evidence>
<comment type="similarity">
    <text evidence="3 11">Belongs to the dihydroorotate dehydrogenase family. Type 2 subfamily.</text>
</comment>
<keyword evidence="7 11" id="KW-0288">FMN</keyword>
<feature type="non-terminal residue" evidence="13">
    <location>
        <position position="1"/>
    </location>
</feature>
<evidence type="ECO:0000256" key="6">
    <source>
        <dbReference type="ARBA" id="ARBA00022630"/>
    </source>
</evidence>
<comment type="catalytic activity">
    <reaction evidence="10 11">
        <text>(S)-dihydroorotate + a quinone = orotate + a quinol</text>
        <dbReference type="Rhea" id="RHEA:30187"/>
        <dbReference type="ChEBI" id="CHEBI:24646"/>
        <dbReference type="ChEBI" id="CHEBI:30839"/>
        <dbReference type="ChEBI" id="CHEBI:30864"/>
        <dbReference type="ChEBI" id="CHEBI:132124"/>
        <dbReference type="EC" id="1.3.5.2"/>
    </reaction>
</comment>
<dbReference type="Pfam" id="PF00130">
    <property type="entry name" value="C1_1"/>
    <property type="match status" value="1"/>
</dbReference>
<keyword evidence="11" id="KW-0812">Transmembrane</keyword>
<dbReference type="Gene3D" id="3.20.20.70">
    <property type="entry name" value="Aldolase class I"/>
    <property type="match status" value="1"/>
</dbReference>
<dbReference type="PROSITE" id="PS00912">
    <property type="entry name" value="DHODEHASE_2"/>
    <property type="match status" value="1"/>
</dbReference>
<dbReference type="GO" id="GO:0106430">
    <property type="term" value="F:dihydroorotate dehydrogenase (quinone) activity"/>
    <property type="evidence" value="ECO:0007669"/>
    <property type="project" value="UniProtKB-EC"/>
</dbReference>
<evidence type="ECO:0000256" key="8">
    <source>
        <dbReference type="ARBA" id="ARBA00023002"/>
    </source>
</evidence>
<comment type="pathway">
    <text evidence="2 11">Pyrimidine metabolism; UMP biosynthesis via de novo pathway; orotate from (S)-dihydroorotate (quinone route): step 1/1.</text>
</comment>
<name>A0A1Y3B6M4_EURMA</name>
<evidence type="ECO:0000256" key="4">
    <source>
        <dbReference type="ARBA" id="ARBA00012791"/>
    </source>
</evidence>
<dbReference type="PANTHER" id="PTHR48109">
    <property type="entry name" value="DIHYDROOROTATE DEHYDROGENASE (QUINONE), MITOCHONDRIAL-RELATED"/>
    <property type="match status" value="1"/>
</dbReference>
<evidence type="ECO:0000256" key="2">
    <source>
        <dbReference type="ARBA" id="ARBA00005161"/>
    </source>
</evidence>
<dbReference type="GO" id="GO:0044205">
    <property type="term" value="P:'de novo' UMP biosynthetic process"/>
    <property type="evidence" value="ECO:0007669"/>
    <property type="project" value="UniProtKB-UniPathway"/>
</dbReference>
<evidence type="ECO:0000256" key="3">
    <source>
        <dbReference type="ARBA" id="ARBA00005359"/>
    </source>
</evidence>
<dbReference type="InterPro" id="IPR001295">
    <property type="entry name" value="Dihydroorotate_DH_CS"/>
</dbReference>
<evidence type="ECO:0000256" key="5">
    <source>
        <dbReference type="ARBA" id="ARBA00017599"/>
    </source>
</evidence>
<keyword evidence="14" id="KW-1185">Reference proteome</keyword>
<evidence type="ECO:0000313" key="13">
    <source>
        <dbReference type="EMBL" id="OTF75236.1"/>
    </source>
</evidence>
<dbReference type="NCBIfam" id="TIGR01036">
    <property type="entry name" value="pyrD_sub2"/>
    <property type="match status" value="1"/>
</dbReference>
<organism evidence="13 14">
    <name type="scientific">Euroglyphus maynei</name>
    <name type="common">Mayne's house dust mite</name>
    <dbReference type="NCBI Taxonomy" id="6958"/>
    <lineage>
        <taxon>Eukaryota</taxon>
        <taxon>Metazoa</taxon>
        <taxon>Ecdysozoa</taxon>
        <taxon>Arthropoda</taxon>
        <taxon>Chelicerata</taxon>
        <taxon>Arachnida</taxon>
        <taxon>Acari</taxon>
        <taxon>Acariformes</taxon>
        <taxon>Sarcoptiformes</taxon>
        <taxon>Astigmata</taxon>
        <taxon>Psoroptidia</taxon>
        <taxon>Analgoidea</taxon>
        <taxon>Pyroglyphidae</taxon>
        <taxon>Pyroglyphinae</taxon>
        <taxon>Euroglyphus</taxon>
    </lineage>
</organism>
<keyword evidence="8 11" id="KW-0560">Oxidoreductase</keyword>
<dbReference type="UniPathway" id="UPA00070">
    <property type="reaction ID" value="UER00946"/>
</dbReference>
<dbReference type="CDD" id="cd04738">
    <property type="entry name" value="DHOD_2_like"/>
    <property type="match status" value="1"/>
</dbReference>
<feature type="transmembrane region" description="Helical" evidence="11">
    <location>
        <begin position="430"/>
        <end position="449"/>
    </location>
</feature>
<dbReference type="PANTHER" id="PTHR48109:SF4">
    <property type="entry name" value="DIHYDROOROTATE DEHYDROGENASE (QUINONE), MITOCHONDRIAL"/>
    <property type="match status" value="1"/>
</dbReference>
<evidence type="ECO:0000256" key="9">
    <source>
        <dbReference type="ARBA" id="ARBA00023136"/>
    </source>
</evidence>
<dbReference type="AlphaFoldDB" id="A0A1Y3B6M4"/>
<dbReference type="InterPro" id="IPR005719">
    <property type="entry name" value="Dihydroorotate_DH_2"/>
</dbReference>
<comment type="cofactor">
    <cofactor evidence="11">
        <name>FMN</name>
        <dbReference type="ChEBI" id="CHEBI:58210"/>
    </cofactor>
    <text evidence="11">Binds 1 FMN per subunit.</text>
</comment>
<dbReference type="Pfam" id="PF01180">
    <property type="entry name" value="DHO_dh"/>
    <property type="match status" value="1"/>
</dbReference>
<dbReference type="Gene3D" id="3.30.60.20">
    <property type="match status" value="1"/>
</dbReference>
<protein>
    <recommendedName>
        <fullName evidence="5 11">Dihydroorotate dehydrogenase (quinone), mitochondrial</fullName>
        <shortName evidence="11">DHOdehase</shortName>
        <ecNumber evidence="4 11">1.3.5.2</ecNumber>
    </recommendedName>
</protein>
<evidence type="ECO:0000256" key="7">
    <source>
        <dbReference type="ARBA" id="ARBA00022643"/>
    </source>
</evidence>
<evidence type="ECO:0000256" key="11">
    <source>
        <dbReference type="RuleBase" id="RU361255"/>
    </source>
</evidence>
<proteinExistence type="inferred from homology"/>
<evidence type="ECO:0000256" key="1">
    <source>
        <dbReference type="ARBA" id="ARBA00004370"/>
    </source>
</evidence>
<dbReference type="Proteomes" id="UP000194236">
    <property type="component" value="Unassembled WGS sequence"/>
</dbReference>
<comment type="subcellular location">
    <subcellularLocation>
        <location evidence="1">Membrane</location>
    </subcellularLocation>
    <subcellularLocation>
        <location evidence="11">Mitochondrion inner membrane</location>
        <topology evidence="11">Single-pass membrane protein</topology>
    </subcellularLocation>
</comment>
<accession>A0A1Y3B6M4</accession>
<feature type="non-terminal residue" evidence="13">
    <location>
        <position position="685"/>
    </location>
</feature>
<keyword evidence="11" id="KW-0496">Mitochondrion</keyword>
<dbReference type="InterPro" id="IPR002219">
    <property type="entry name" value="PKC_DAG/PE"/>
</dbReference>
<sequence>KLKSLIKVGLGATVCFYGYNFYQGDYRLWSRHVIPMFHLLYPNAESAHIVAITAARFGLVPRLPEDTDIKPYLKTKLWDIEFDNPVGLAAGFDKNGEAIGGLSKFGFGFLEIGTITPEPQKGNLFPRIFRLPKDRAVINRYGFNNYGHDQMEKNLSRQDSIINKQNIIVGLNLGANKLTEDKIQDYIIGLKRFHDKSEIKYFVINISSPNTPNLRNLEGKDQLNKLMDRVLCVKKELEQKNQLRKPLLVKFSPDLNEDQMNDIGKIMLKYSKETKTHSQIDGMIISNTTITRPSDLKSSPKLIKEEGGLSGPPLRQLSTEMIRKMYRLTNGSIPIIGVGGIETGLDAYEKIKAGASMVQLYTSMGPPVVREVKYELAYMLAKDGYQNINEAIGNLLKRQLISYRYRSFRYFIHFCCDSVSNMLSFDNFNVWYYQIPIITGFITTVWLLLKFWRHTREQQIRVIPASWNGIRAHQWSLIQCLTHRATCCLCRSLIVDAMYCDSCGVCLDFQCYDHVTRSKYFNLMKKSEKNSILEPLSHCKRVSISRSKASNQFKHHWVHGNIPSHSKCFICHRYCEDDTDNDEMIGKDGDGDTTMDEHTLYHYRCCWCQRTVHQTCFHKSDSNIRIEADCDFGRYRRLIIPPHYIIHRRVWTTSQSKAIALDEIRDFSREEPEWSPFIVIANRKS</sequence>